<dbReference type="PANTHER" id="PTHR47429:SF2">
    <property type="entry name" value="PROTEIN TWIN LOV 1"/>
    <property type="match status" value="1"/>
</dbReference>
<evidence type="ECO:0000256" key="3">
    <source>
        <dbReference type="ARBA" id="ARBA00022991"/>
    </source>
</evidence>
<keyword evidence="2" id="KW-0288">FMN</keyword>
<feature type="domain" description="PAC" evidence="4">
    <location>
        <begin position="131"/>
        <end position="174"/>
    </location>
</feature>
<dbReference type="Gene3D" id="3.30.450.20">
    <property type="entry name" value="PAS domain"/>
    <property type="match status" value="1"/>
</dbReference>
<dbReference type="RefSeq" id="WP_091621385.1">
    <property type="nucleotide sequence ID" value="NZ_FNZN01000002.1"/>
</dbReference>
<gene>
    <name evidence="5" type="ORF">SAMN04488008_102514</name>
</gene>
<keyword evidence="3" id="KW-0157">Chromophore</keyword>
<dbReference type="CDD" id="cd00130">
    <property type="entry name" value="PAS"/>
    <property type="match status" value="1"/>
</dbReference>
<keyword evidence="1" id="KW-0285">Flavoprotein</keyword>
<dbReference type="AlphaFoldDB" id="A0A1H7L9B3"/>
<dbReference type="InterPro" id="IPR035965">
    <property type="entry name" value="PAS-like_dom_sf"/>
</dbReference>
<evidence type="ECO:0000313" key="6">
    <source>
        <dbReference type="Proteomes" id="UP000198990"/>
    </source>
</evidence>
<proteinExistence type="predicted"/>
<dbReference type="InterPro" id="IPR000014">
    <property type="entry name" value="PAS"/>
</dbReference>
<evidence type="ECO:0000256" key="2">
    <source>
        <dbReference type="ARBA" id="ARBA00022643"/>
    </source>
</evidence>
<organism evidence="5 6">
    <name type="scientific">Maribacter orientalis</name>
    <dbReference type="NCBI Taxonomy" id="228957"/>
    <lineage>
        <taxon>Bacteria</taxon>
        <taxon>Pseudomonadati</taxon>
        <taxon>Bacteroidota</taxon>
        <taxon>Flavobacteriia</taxon>
        <taxon>Flavobacteriales</taxon>
        <taxon>Flavobacteriaceae</taxon>
        <taxon>Maribacter</taxon>
    </lineage>
</organism>
<sequence>MIDLKDYDNAVIKFRKRLNYVILPVLSWDFYAENLESIYKSEEDMIALMSLRSLNSWNIDTEALDERLKVKKNVVIVTDTNLNIVFATKNIWEMNQYHPNEILGKKPKMFQGSKTSKSTLKIVSEAVKSNKPFEVTIVNYRKDGSTYNCWIQGQPIFDQKGKVVNFIAYEKEVA</sequence>
<dbReference type="EMBL" id="FNZN01000002">
    <property type="protein sequence ID" value="SEK95633.1"/>
    <property type="molecule type" value="Genomic_DNA"/>
</dbReference>
<dbReference type="PANTHER" id="PTHR47429">
    <property type="entry name" value="PROTEIN TWIN LOV 1"/>
    <property type="match status" value="1"/>
</dbReference>
<dbReference type="Pfam" id="PF13426">
    <property type="entry name" value="PAS_9"/>
    <property type="match status" value="1"/>
</dbReference>
<dbReference type="PROSITE" id="PS50113">
    <property type="entry name" value="PAC"/>
    <property type="match status" value="1"/>
</dbReference>
<name>A0A1H7L9B3_9FLAO</name>
<dbReference type="InterPro" id="IPR000700">
    <property type="entry name" value="PAS-assoc_C"/>
</dbReference>
<dbReference type="Proteomes" id="UP000198990">
    <property type="component" value="Unassembled WGS sequence"/>
</dbReference>
<reference evidence="6" key="1">
    <citation type="submission" date="2016-10" db="EMBL/GenBank/DDBJ databases">
        <authorList>
            <person name="Varghese N."/>
            <person name="Submissions S."/>
        </authorList>
    </citation>
    <scope>NUCLEOTIDE SEQUENCE [LARGE SCALE GENOMIC DNA]</scope>
    <source>
        <strain evidence="6">DSM 16471</strain>
    </source>
</reference>
<evidence type="ECO:0000256" key="1">
    <source>
        <dbReference type="ARBA" id="ARBA00022630"/>
    </source>
</evidence>
<accession>A0A1H7L9B3</accession>
<keyword evidence="6" id="KW-1185">Reference proteome</keyword>
<evidence type="ECO:0000259" key="4">
    <source>
        <dbReference type="PROSITE" id="PS50113"/>
    </source>
</evidence>
<protein>
    <submittedName>
        <fullName evidence="5">PAS domain S-box-containing protein</fullName>
    </submittedName>
</protein>
<dbReference type="SUPFAM" id="SSF55785">
    <property type="entry name" value="PYP-like sensor domain (PAS domain)"/>
    <property type="match status" value="1"/>
</dbReference>
<dbReference type="OrthoDB" id="5760647at2"/>
<evidence type="ECO:0000313" key="5">
    <source>
        <dbReference type="EMBL" id="SEK95633.1"/>
    </source>
</evidence>
<dbReference type="STRING" id="228957.SAMN04488008_102514"/>